<feature type="region of interest" description="Disordered" evidence="1">
    <location>
        <begin position="194"/>
        <end position="223"/>
    </location>
</feature>
<dbReference type="AlphaFoldDB" id="A7S4B8"/>
<dbReference type="OrthoDB" id="5977420at2759"/>
<feature type="chain" id="PRO_5002714731" evidence="2">
    <location>
        <begin position="24"/>
        <end position="593"/>
    </location>
</feature>
<feature type="signal peptide" evidence="2">
    <location>
        <begin position="1"/>
        <end position="23"/>
    </location>
</feature>
<feature type="region of interest" description="Disordered" evidence="1">
    <location>
        <begin position="373"/>
        <end position="392"/>
    </location>
</feature>
<keyword evidence="2" id="KW-0732">Signal</keyword>
<dbReference type="Proteomes" id="UP000001593">
    <property type="component" value="Unassembled WGS sequence"/>
</dbReference>
<organism evidence="3 4">
    <name type="scientific">Nematostella vectensis</name>
    <name type="common">Starlet sea anemone</name>
    <dbReference type="NCBI Taxonomy" id="45351"/>
    <lineage>
        <taxon>Eukaryota</taxon>
        <taxon>Metazoa</taxon>
        <taxon>Cnidaria</taxon>
        <taxon>Anthozoa</taxon>
        <taxon>Hexacorallia</taxon>
        <taxon>Actiniaria</taxon>
        <taxon>Edwardsiidae</taxon>
        <taxon>Nematostella</taxon>
    </lineage>
</organism>
<gene>
    <name evidence="3" type="ORF">NEMVEDRAFT_v1g242764</name>
</gene>
<protein>
    <submittedName>
        <fullName evidence="3">Uncharacterized protein</fullName>
    </submittedName>
</protein>
<accession>A7S4B8</accession>
<evidence type="ECO:0000313" key="3">
    <source>
        <dbReference type="EMBL" id="EDO41446.1"/>
    </source>
</evidence>
<dbReference type="InParanoid" id="A7S4B8"/>
<name>A7S4B8_NEMVE</name>
<reference evidence="3 4" key="1">
    <citation type="journal article" date="2007" name="Science">
        <title>Sea anemone genome reveals ancestral eumetazoan gene repertoire and genomic organization.</title>
        <authorList>
            <person name="Putnam N.H."/>
            <person name="Srivastava M."/>
            <person name="Hellsten U."/>
            <person name="Dirks B."/>
            <person name="Chapman J."/>
            <person name="Salamov A."/>
            <person name="Terry A."/>
            <person name="Shapiro H."/>
            <person name="Lindquist E."/>
            <person name="Kapitonov V.V."/>
            <person name="Jurka J."/>
            <person name="Genikhovich G."/>
            <person name="Grigoriev I.V."/>
            <person name="Lucas S.M."/>
            <person name="Steele R.E."/>
            <person name="Finnerty J.R."/>
            <person name="Technau U."/>
            <person name="Martindale M.Q."/>
            <person name="Rokhsar D.S."/>
        </authorList>
    </citation>
    <scope>NUCLEOTIDE SEQUENCE [LARGE SCALE GENOMIC DNA]</scope>
    <source>
        <strain evidence="4">CH2 X CH6</strain>
    </source>
</reference>
<feature type="compositionally biased region" description="Basic and acidic residues" evidence="1">
    <location>
        <begin position="546"/>
        <end position="555"/>
    </location>
</feature>
<sequence>MRDLMPFLLVLVFSVVLLPITSASVLGTWFNCSSASCNATLSVSPCSLTGSLCQCDVAPSASTTCSLQTVSLANQTGAGLNTTLGPLSCCACLANETACCKMCAVTTTSSPATPQGNHAISTTSAPENYAKIVVAFVLEGCFSRNTSLASQRLIDAIGQLTSTSRSYIDVTKSTCVSGVQSNCGVDTSIVDSSSHRARRAVGGGRARGSSSDDSKKKDSSSNSYSTTLQYFTKTLPEDKSVQCESMVINATIWEAGGKNIEDVKKLVVDSVKNGSLGIQLSSEIFKATFIIFATKNSSYELHVSPYIYKPPIPTARSIPPLTTNLKPLIYTGGAVLGLISLCVIYQLVKQTFLLRRKKFTDINSDRVNSRKKRVEEVMDGQDAKDEERERGEFDMTFASLPRVDNDALTRRYDWTTPGYLPSMLAPAYRATEFHGQNSPPRLMLDDDDTDEEKNSLGKASVINVDDETDEDLRDILESDDESYSRPTSKRSSRTIRDPSATTRKTRKSSRNLSGKSNGNVTAKKQESNTKSPLPGKRRKCSYMGPEGREALKRESSPTPSFGNLKNNKVTPVKEERKPSVISLKPPKYTSSQT</sequence>
<feature type="region of interest" description="Disordered" evidence="1">
    <location>
        <begin position="434"/>
        <end position="593"/>
    </location>
</feature>
<feature type="compositionally biased region" description="Basic and acidic residues" evidence="1">
    <location>
        <begin position="210"/>
        <end position="219"/>
    </location>
</feature>
<keyword evidence="4" id="KW-1185">Reference proteome</keyword>
<dbReference type="OMA" id="LTRRYDW"/>
<dbReference type="HOGENOM" id="CLU_460276_0_0_1"/>
<dbReference type="KEGG" id="nve:5513265"/>
<dbReference type="EMBL" id="DS469577">
    <property type="protein sequence ID" value="EDO41446.1"/>
    <property type="molecule type" value="Genomic_DNA"/>
</dbReference>
<evidence type="ECO:0000313" key="4">
    <source>
        <dbReference type="Proteomes" id="UP000001593"/>
    </source>
</evidence>
<proteinExistence type="predicted"/>
<evidence type="ECO:0000256" key="2">
    <source>
        <dbReference type="SAM" id="SignalP"/>
    </source>
</evidence>
<evidence type="ECO:0000256" key="1">
    <source>
        <dbReference type="SAM" id="MobiDB-lite"/>
    </source>
</evidence>
<feature type="compositionally biased region" description="Polar residues" evidence="1">
    <location>
        <begin position="510"/>
        <end position="522"/>
    </location>
</feature>
<feature type="compositionally biased region" description="Acidic residues" evidence="1">
    <location>
        <begin position="464"/>
        <end position="481"/>
    </location>
</feature>
<feature type="compositionally biased region" description="Polar residues" evidence="1">
    <location>
        <begin position="556"/>
        <end position="569"/>
    </location>
</feature>